<dbReference type="Gene3D" id="3.40.50.300">
    <property type="entry name" value="P-loop containing nucleotide triphosphate hydrolases"/>
    <property type="match status" value="2"/>
</dbReference>
<dbReference type="GO" id="GO:0003677">
    <property type="term" value="F:DNA binding"/>
    <property type="evidence" value="ECO:0007669"/>
    <property type="project" value="UniProtKB-KW"/>
</dbReference>
<dbReference type="PANTHER" id="PTHR30580">
    <property type="entry name" value="PRIMOSOMAL PROTEIN N"/>
    <property type="match status" value="1"/>
</dbReference>
<dbReference type="InterPro" id="IPR014001">
    <property type="entry name" value="Helicase_ATP-bd"/>
</dbReference>
<dbReference type="GO" id="GO:0005524">
    <property type="term" value="F:ATP binding"/>
    <property type="evidence" value="ECO:0007669"/>
    <property type="project" value="UniProtKB-KW"/>
</dbReference>
<keyword evidence="3" id="KW-0238">DNA-binding</keyword>
<sequence length="399" mass="43143">GGSGPAGPPAATGRRAAVHPAAASTSLLPAPEQRIGCWGLAPAQREASLAALRYIEAHLPQRPEANCSKREFLIWAVTGAGKTEMLFPLLESVYASGGKSLIATPRRDVVLELDPRIRKAFPELSVVTLYGGSEQRWEKGDVTIATTHQLLRFQQAFRLVVIDEPDAFPFDGDPVLQYAAERATAPGGTTVLLSATPPKRMRQLAKRGKLANVGVPVRYHKHPLPVPQLLRTAAVYDMLRRKRIPAMLRQSLQRSLDRGAQIFVFVPSIGHAQPMAGLLGTVFPAATIESTSSADAQRKEKVDLFRQGGIRILVTTTILERGVTIPRSDVVVLDADAPLFDEASLVQMAGRSGRSAADPAGSVVFCSRSRNRAQIAAVRQIRAMNRLAATDGYLESRTL</sequence>
<dbReference type="GO" id="GO:0006302">
    <property type="term" value="P:double-strand break repair"/>
    <property type="evidence" value="ECO:0007669"/>
    <property type="project" value="TreeGrafter"/>
</dbReference>
<evidence type="ECO:0000259" key="5">
    <source>
        <dbReference type="PROSITE" id="PS51194"/>
    </source>
</evidence>
<evidence type="ECO:0000313" key="6">
    <source>
        <dbReference type="EMBL" id="EXX89012.1"/>
    </source>
</evidence>
<dbReference type="InterPro" id="IPR001650">
    <property type="entry name" value="Helicase_C-like"/>
</dbReference>
<dbReference type="Proteomes" id="UP000053750">
    <property type="component" value="Unassembled WGS sequence"/>
</dbReference>
<accession>A0A9W5W7U6</accession>
<dbReference type="PANTHER" id="PTHR30580:SF1">
    <property type="entry name" value="COMF OPERON PROTEIN 1"/>
    <property type="match status" value="1"/>
</dbReference>
<name>A0A9W5W7U6_9BACL</name>
<dbReference type="PROSITE" id="PS51194">
    <property type="entry name" value="HELICASE_CTER"/>
    <property type="match status" value="1"/>
</dbReference>
<dbReference type="EMBL" id="JFHU01000111">
    <property type="protein sequence ID" value="EXX89012.1"/>
    <property type="molecule type" value="Genomic_DNA"/>
</dbReference>
<feature type="non-terminal residue" evidence="6">
    <location>
        <position position="1"/>
    </location>
</feature>
<dbReference type="RefSeq" id="WP_144353499.1">
    <property type="nucleotide sequence ID" value="NZ_KK082245.1"/>
</dbReference>
<dbReference type="Pfam" id="PF00270">
    <property type="entry name" value="DEAD"/>
    <property type="match status" value="1"/>
</dbReference>
<evidence type="ECO:0000256" key="2">
    <source>
        <dbReference type="ARBA" id="ARBA00022840"/>
    </source>
</evidence>
<organism evidence="6 7">
    <name type="scientific">Paenibacillus darwinianus</name>
    <dbReference type="NCBI Taxonomy" id="1380763"/>
    <lineage>
        <taxon>Bacteria</taxon>
        <taxon>Bacillati</taxon>
        <taxon>Bacillota</taxon>
        <taxon>Bacilli</taxon>
        <taxon>Bacillales</taxon>
        <taxon>Paenibacillaceae</taxon>
        <taxon>Paenibacillus</taxon>
    </lineage>
</organism>
<keyword evidence="7" id="KW-1185">Reference proteome</keyword>
<dbReference type="InterPro" id="IPR027417">
    <property type="entry name" value="P-loop_NTPase"/>
</dbReference>
<dbReference type="AlphaFoldDB" id="A0A9W5W7U6"/>
<dbReference type="GO" id="GO:0006270">
    <property type="term" value="P:DNA replication initiation"/>
    <property type="evidence" value="ECO:0007669"/>
    <property type="project" value="TreeGrafter"/>
</dbReference>
<gene>
    <name evidence="6" type="ORF">BG53_00960</name>
</gene>
<dbReference type="Pfam" id="PF00271">
    <property type="entry name" value="Helicase_C"/>
    <property type="match status" value="1"/>
</dbReference>
<evidence type="ECO:0000313" key="7">
    <source>
        <dbReference type="Proteomes" id="UP000053750"/>
    </source>
</evidence>
<evidence type="ECO:0000259" key="4">
    <source>
        <dbReference type="PROSITE" id="PS51192"/>
    </source>
</evidence>
<evidence type="ECO:0000256" key="3">
    <source>
        <dbReference type="ARBA" id="ARBA00023125"/>
    </source>
</evidence>
<evidence type="ECO:0008006" key="8">
    <source>
        <dbReference type="Google" id="ProtNLM"/>
    </source>
</evidence>
<dbReference type="GO" id="GO:0043138">
    <property type="term" value="F:3'-5' DNA helicase activity"/>
    <property type="evidence" value="ECO:0007669"/>
    <property type="project" value="TreeGrafter"/>
</dbReference>
<dbReference type="OrthoDB" id="2077914at2"/>
<comment type="caution">
    <text evidence="6">The sequence shown here is derived from an EMBL/GenBank/DDBJ whole genome shotgun (WGS) entry which is preliminary data.</text>
</comment>
<dbReference type="PROSITE" id="PS51192">
    <property type="entry name" value="HELICASE_ATP_BIND_1"/>
    <property type="match status" value="1"/>
</dbReference>
<reference evidence="6 7" key="1">
    <citation type="submission" date="2014-02" db="EMBL/GenBank/DDBJ databases">
        <title>Genome sequence of Paenibacillus darwinianus reveals adaptive mechanisms for survival in Antarctic soils.</title>
        <authorList>
            <person name="Dsouza M."/>
            <person name="Taylor M.W."/>
            <person name="Turner S.J."/>
            <person name="Aislabie J."/>
        </authorList>
    </citation>
    <scope>NUCLEOTIDE SEQUENCE [LARGE SCALE GENOMIC DNA]</scope>
    <source>
        <strain evidence="6 7">CE1</strain>
    </source>
</reference>
<dbReference type="SUPFAM" id="SSF52540">
    <property type="entry name" value="P-loop containing nucleoside triphosphate hydrolases"/>
    <property type="match status" value="1"/>
</dbReference>
<dbReference type="InterPro" id="IPR011545">
    <property type="entry name" value="DEAD/DEAH_box_helicase_dom"/>
</dbReference>
<feature type="domain" description="Helicase ATP-binding" evidence="4">
    <location>
        <begin position="63"/>
        <end position="215"/>
    </location>
</feature>
<keyword evidence="1" id="KW-0547">Nucleotide-binding</keyword>
<dbReference type="SMART" id="SM00487">
    <property type="entry name" value="DEXDc"/>
    <property type="match status" value="1"/>
</dbReference>
<evidence type="ECO:0000256" key="1">
    <source>
        <dbReference type="ARBA" id="ARBA00022741"/>
    </source>
</evidence>
<proteinExistence type="predicted"/>
<protein>
    <recommendedName>
        <fullName evidence="8">DNA/RNA helicase</fullName>
    </recommendedName>
</protein>
<feature type="domain" description="Helicase C-terminal" evidence="5">
    <location>
        <begin position="247"/>
        <end position="399"/>
    </location>
</feature>
<dbReference type="GO" id="GO:0006310">
    <property type="term" value="P:DNA recombination"/>
    <property type="evidence" value="ECO:0007669"/>
    <property type="project" value="TreeGrafter"/>
</dbReference>
<keyword evidence="2" id="KW-0067">ATP-binding</keyword>
<dbReference type="SMART" id="SM00490">
    <property type="entry name" value="HELICc"/>
    <property type="match status" value="1"/>
</dbReference>